<comment type="caution">
    <text evidence="6">The sequence shown here is derived from an EMBL/GenBank/DDBJ whole genome shotgun (WGS) entry which is preliminary data.</text>
</comment>
<evidence type="ECO:0000256" key="2">
    <source>
        <dbReference type="ARBA" id="ARBA00023122"/>
    </source>
</evidence>
<dbReference type="SUPFAM" id="SSF54631">
    <property type="entry name" value="CBS-domain pair"/>
    <property type="match status" value="2"/>
</dbReference>
<dbReference type="OrthoDB" id="449052at2759"/>
<dbReference type="InterPro" id="IPR050511">
    <property type="entry name" value="AMPK_gamma/SDS23_families"/>
</dbReference>
<keyword evidence="2 3" id="KW-0129">CBS domain</keyword>
<dbReference type="AlphaFoldDB" id="A0A151ZC39"/>
<evidence type="ECO:0000256" key="4">
    <source>
        <dbReference type="SAM" id="Phobius"/>
    </source>
</evidence>
<keyword evidence="4" id="KW-0472">Membrane</keyword>
<protein>
    <recommendedName>
        <fullName evidence="5">CBS domain-containing protein</fullName>
    </recommendedName>
</protein>
<dbReference type="InterPro" id="IPR046342">
    <property type="entry name" value="CBS_dom_sf"/>
</dbReference>
<dbReference type="CDD" id="cd02205">
    <property type="entry name" value="CBS_pair_SF"/>
    <property type="match status" value="3"/>
</dbReference>
<proteinExistence type="predicted"/>
<evidence type="ECO:0000256" key="3">
    <source>
        <dbReference type="PROSITE-ProRule" id="PRU00703"/>
    </source>
</evidence>
<dbReference type="PANTHER" id="PTHR13780:SF18">
    <property type="entry name" value="CBS DOMAIN-CONTAINING PROTEIN"/>
    <property type="match status" value="1"/>
</dbReference>
<evidence type="ECO:0000259" key="5">
    <source>
        <dbReference type="PROSITE" id="PS51371"/>
    </source>
</evidence>
<dbReference type="Gene3D" id="3.10.580.10">
    <property type="entry name" value="CBS-domain"/>
    <property type="match status" value="2"/>
</dbReference>
<evidence type="ECO:0000256" key="1">
    <source>
        <dbReference type="ARBA" id="ARBA00022737"/>
    </source>
</evidence>
<dbReference type="Pfam" id="PF00571">
    <property type="entry name" value="CBS"/>
    <property type="match status" value="2"/>
</dbReference>
<accession>A0A151ZC39</accession>
<dbReference type="Proteomes" id="UP000076078">
    <property type="component" value="Unassembled WGS sequence"/>
</dbReference>
<keyword evidence="1" id="KW-0677">Repeat</keyword>
<dbReference type="PANTHER" id="PTHR13780">
    <property type="entry name" value="AMP-ACTIVATED PROTEIN KINASE, GAMMA REGULATORY SUBUNIT"/>
    <property type="match status" value="1"/>
</dbReference>
<feature type="transmembrane region" description="Helical" evidence="4">
    <location>
        <begin position="6"/>
        <end position="27"/>
    </location>
</feature>
<dbReference type="STRING" id="361077.A0A151ZC39"/>
<dbReference type="OMA" id="LLIHIMT"/>
<keyword evidence="7" id="KW-1185">Reference proteome</keyword>
<feature type="domain" description="CBS" evidence="5">
    <location>
        <begin position="225"/>
        <end position="285"/>
    </location>
</feature>
<keyword evidence="4" id="KW-1133">Transmembrane helix</keyword>
<feature type="domain" description="CBS" evidence="5">
    <location>
        <begin position="83"/>
        <end position="142"/>
    </location>
</feature>
<reference evidence="6 7" key="1">
    <citation type="submission" date="2015-12" db="EMBL/GenBank/DDBJ databases">
        <title>Dictyostelia acquired genes for synthesis and detection of signals that induce cell-type specialization by lateral gene transfer from prokaryotes.</title>
        <authorList>
            <person name="Gloeckner G."/>
            <person name="Schaap P."/>
        </authorList>
    </citation>
    <scope>NUCLEOTIDE SEQUENCE [LARGE SCALE GENOMIC DNA]</scope>
    <source>
        <strain evidence="6 7">TK</strain>
    </source>
</reference>
<evidence type="ECO:0000313" key="6">
    <source>
        <dbReference type="EMBL" id="KYQ91499.1"/>
    </source>
</evidence>
<dbReference type="EMBL" id="LODT01000034">
    <property type="protein sequence ID" value="KYQ91499.1"/>
    <property type="molecule type" value="Genomic_DNA"/>
</dbReference>
<organism evidence="6 7">
    <name type="scientific">Tieghemostelium lacteum</name>
    <name type="common">Slime mold</name>
    <name type="synonym">Dictyostelium lacteum</name>
    <dbReference type="NCBI Taxonomy" id="361077"/>
    <lineage>
        <taxon>Eukaryota</taxon>
        <taxon>Amoebozoa</taxon>
        <taxon>Evosea</taxon>
        <taxon>Eumycetozoa</taxon>
        <taxon>Dictyostelia</taxon>
        <taxon>Dictyosteliales</taxon>
        <taxon>Raperosteliaceae</taxon>
        <taxon>Tieghemostelium</taxon>
    </lineage>
</organism>
<dbReference type="InterPro" id="IPR000644">
    <property type="entry name" value="CBS_dom"/>
</dbReference>
<gene>
    <name evidence="6" type="ORF">DLAC_07257</name>
</gene>
<dbReference type="PROSITE" id="PS51371">
    <property type="entry name" value="CBS"/>
    <property type="match status" value="2"/>
</dbReference>
<sequence length="355" mass="39604">MTFYGININTIIQTLTAIGIGGLAIYLTNQHTQAMRDLYKKSKNLTSGNNNNNNYNNNSGDQSSQGIVDLFRNTLIEFILSDETNNVVTIDSQATLDYALMSLNENNVSSLPVVDLEHKKYIGTLSIVDIAAYVGKFPNQDTPNTLVSEVLKYNREPFVPLYVNSSIQLLIHIMTHVNNCQVPIMSQNGIVVDMVSRRSLLKFVHENIECLGSKSNNTVKSLDLLSNTISTIDSNQKVIDAINILNRDHITELAVIDPETSKLVGSFSASDLRKLSTYTFNRCYEPISKFINLDSDAVILASPNSSLRLVIKKFVENDCEILWITDASMKPVSSITQISIMKYFLHAITEQPIQN</sequence>
<evidence type="ECO:0000313" key="7">
    <source>
        <dbReference type="Proteomes" id="UP000076078"/>
    </source>
</evidence>
<keyword evidence="4" id="KW-0812">Transmembrane</keyword>
<name>A0A151ZC39_TIELA</name>
<dbReference type="InParanoid" id="A0A151ZC39"/>
<dbReference type="SMART" id="SM00116">
    <property type="entry name" value="CBS"/>
    <property type="match status" value="4"/>
</dbReference>